<sequence length="242" mass="27286">MTLSTQQSTGVDPQQVLDVDHESYWGPYFSYFPALARYIPLGDYARRNHPRACVLGASDGKFALPLLRAGWEVVAVETDELFLDGGGLDLSDGHHDIVGLRRRLAAEGLEERCTIVEQDYMTLPAQGDFQLVMGSGLWSMPPNRVHSLQKLVDHAMDMVAPGGIFFGDYLIGLNDDEIACGYYPETNEMDKIVDRPGWRIFENADCGIYGESHLGYEQWHFHRYAAVISYRMRAPREPVPEK</sequence>
<dbReference type="Gene3D" id="3.40.50.150">
    <property type="entry name" value="Vaccinia Virus protein VP39"/>
    <property type="match status" value="1"/>
</dbReference>
<proteinExistence type="predicted"/>
<name>A0A4Y3QV10_STRCI</name>
<keyword evidence="2" id="KW-1185">Reference proteome</keyword>
<dbReference type="RefSeq" id="WP_030873847.1">
    <property type="nucleotide sequence ID" value="NZ_BJMM01000006.1"/>
</dbReference>
<evidence type="ECO:0000313" key="2">
    <source>
        <dbReference type="Proteomes" id="UP000319210"/>
    </source>
</evidence>
<organism evidence="1 2">
    <name type="scientific">Streptomyces cacaoi</name>
    <dbReference type="NCBI Taxonomy" id="1898"/>
    <lineage>
        <taxon>Bacteria</taxon>
        <taxon>Bacillati</taxon>
        <taxon>Actinomycetota</taxon>
        <taxon>Actinomycetes</taxon>
        <taxon>Kitasatosporales</taxon>
        <taxon>Streptomycetaceae</taxon>
        <taxon>Streptomyces</taxon>
    </lineage>
</organism>
<dbReference type="Proteomes" id="UP000319210">
    <property type="component" value="Unassembled WGS sequence"/>
</dbReference>
<protein>
    <recommendedName>
        <fullName evidence="3">Class I SAM-dependent methyltransferase</fullName>
    </recommendedName>
</protein>
<dbReference type="InterPro" id="IPR029063">
    <property type="entry name" value="SAM-dependent_MTases_sf"/>
</dbReference>
<evidence type="ECO:0000313" key="1">
    <source>
        <dbReference type="EMBL" id="GEB49244.1"/>
    </source>
</evidence>
<comment type="caution">
    <text evidence="1">The sequence shown here is derived from an EMBL/GenBank/DDBJ whole genome shotgun (WGS) entry which is preliminary data.</text>
</comment>
<dbReference type="EMBL" id="BJMM01000006">
    <property type="protein sequence ID" value="GEB49244.1"/>
    <property type="molecule type" value="Genomic_DNA"/>
</dbReference>
<accession>A0A4Y3QV10</accession>
<evidence type="ECO:0008006" key="3">
    <source>
        <dbReference type="Google" id="ProtNLM"/>
    </source>
</evidence>
<reference evidence="1 2" key="1">
    <citation type="submission" date="2019-06" db="EMBL/GenBank/DDBJ databases">
        <title>Whole genome shotgun sequence of Streptomyces cacaoi subsp. cacaoi NBRC 12748.</title>
        <authorList>
            <person name="Hosoyama A."/>
            <person name="Uohara A."/>
            <person name="Ohji S."/>
            <person name="Ichikawa N."/>
        </authorList>
    </citation>
    <scope>NUCLEOTIDE SEQUENCE [LARGE SCALE GENOMIC DNA]</scope>
    <source>
        <strain evidence="1 2">NBRC 12748</strain>
    </source>
</reference>
<dbReference type="OrthoDB" id="4537712at2"/>
<gene>
    <name evidence="1" type="ORF">SCA03_17950</name>
</gene>
<dbReference type="AlphaFoldDB" id="A0A4Y3QV10"/>
<dbReference type="SUPFAM" id="SSF53335">
    <property type="entry name" value="S-adenosyl-L-methionine-dependent methyltransferases"/>
    <property type="match status" value="1"/>
</dbReference>